<name>A0AC34Q5A0_9BILA</name>
<accession>A0AC34Q5A0</accession>
<protein>
    <submittedName>
        <fullName evidence="2">BPTI/Kunitz inhibitor domain-containing protein</fullName>
    </submittedName>
</protein>
<evidence type="ECO:0000313" key="2">
    <source>
        <dbReference type="WBParaSite" id="JU765_v2.g12854.t2"/>
    </source>
</evidence>
<evidence type="ECO:0000313" key="1">
    <source>
        <dbReference type="Proteomes" id="UP000887576"/>
    </source>
</evidence>
<organism evidence="1 2">
    <name type="scientific">Panagrolaimus sp. JU765</name>
    <dbReference type="NCBI Taxonomy" id="591449"/>
    <lineage>
        <taxon>Eukaryota</taxon>
        <taxon>Metazoa</taxon>
        <taxon>Ecdysozoa</taxon>
        <taxon>Nematoda</taxon>
        <taxon>Chromadorea</taxon>
        <taxon>Rhabditida</taxon>
        <taxon>Tylenchina</taxon>
        <taxon>Panagrolaimomorpha</taxon>
        <taxon>Panagrolaimoidea</taxon>
        <taxon>Panagrolaimidae</taxon>
        <taxon>Panagrolaimus</taxon>
    </lineage>
</organism>
<dbReference type="WBParaSite" id="JU765_v2.g12854.t2">
    <property type="protein sequence ID" value="JU765_v2.g12854.t2"/>
    <property type="gene ID" value="JU765_v2.g12854"/>
</dbReference>
<reference evidence="2" key="1">
    <citation type="submission" date="2022-11" db="UniProtKB">
        <authorList>
            <consortium name="WormBaseParasite"/>
        </authorList>
    </citation>
    <scope>IDENTIFICATION</scope>
</reference>
<proteinExistence type="predicted"/>
<dbReference type="Proteomes" id="UP000887576">
    <property type="component" value="Unplaced"/>
</dbReference>
<sequence>MWSRIALLCFVCAASAQFAVREMLLGMPLDKEIRYRRDIDCSSPKDSGKGSSPTQKFYFDEKWQACLAFKYNGEGGNNNRYNSIDECTQACRHLDGSVCVSPSGSKAPLSGAMTGDCDQAKCPDGYSCRRGMFIECCHDAEMKEVDIAYADKCPDKSKAGGVNVDYFQAIFAKTCDDLICEPGLKCVQASKNFAKCCGEKRLADDIPVSSGALHVRIDDCQLEERLALHECSKFLKTIDVARRISNSKLFAGSASILKEFAIACAKFEEYKTCVALVTKNAGCLDRSLAAKEQLLNFVCQENVRESMSKENSECINQLAESPKIKECENALRKNLENANGDVCSALDQTLSCTKSALLSCGRNTLSYVTNIVTTIKANMDDCILSGGTSGGDDDVESVVRTVINRPSIFPSLKARCPPFITVRASATCFPLLNSRSVKQALTPRPGEFILTNFDTSNIVTFCEQSSHYRKCLEDLYSNDDACLSNLKEDAFYSFIVAFEDKFCEVGFVF</sequence>